<protein>
    <submittedName>
        <fullName evidence="1">Uncharacterized protein</fullName>
    </submittedName>
</protein>
<dbReference type="AlphaFoldDB" id="A0A074KU23"/>
<evidence type="ECO:0000313" key="2">
    <source>
        <dbReference type="Proteomes" id="UP000027821"/>
    </source>
</evidence>
<proteinExistence type="predicted"/>
<evidence type="ECO:0000313" key="1">
    <source>
        <dbReference type="EMBL" id="KEO71760.1"/>
    </source>
</evidence>
<gene>
    <name evidence="1" type="ORF">EL17_21480</name>
</gene>
<organism evidence="1 2">
    <name type="scientific">Anditalea andensis</name>
    <dbReference type="NCBI Taxonomy" id="1048983"/>
    <lineage>
        <taxon>Bacteria</taxon>
        <taxon>Pseudomonadati</taxon>
        <taxon>Bacteroidota</taxon>
        <taxon>Cytophagia</taxon>
        <taxon>Cytophagales</taxon>
        <taxon>Cytophagaceae</taxon>
        <taxon>Anditalea</taxon>
    </lineage>
</organism>
<keyword evidence="2" id="KW-1185">Reference proteome</keyword>
<comment type="caution">
    <text evidence="1">The sequence shown here is derived from an EMBL/GenBank/DDBJ whole genome shotgun (WGS) entry which is preliminary data.</text>
</comment>
<sequence length="243" mass="28177">MTIIDPKTLGINSFFTFITLKLTSHILSSNQNSGFMEKNADFKNYVGISGLAFLPKQHLHKILLQKSIHIIGMGEDGINAMKFFEKKGIGHVFTAIKDLSNHLPNQKEKNSIYEAYNRNDRITFNIPTSIKMTIHETSQFLLLARLQNFTEVQNFISLINFLNINNTDFKVIYSIPLLNDSLDIEKLMADTLIYNEKNIAYFKFKMHPKAMETILDKLFYDAVQENHHTMMMEKFNKLTQMIK</sequence>
<name>A0A074KU23_9BACT</name>
<dbReference type="Proteomes" id="UP000027821">
    <property type="component" value="Unassembled WGS sequence"/>
</dbReference>
<dbReference type="EMBL" id="JMIH01000039">
    <property type="protein sequence ID" value="KEO71760.1"/>
    <property type="molecule type" value="Genomic_DNA"/>
</dbReference>
<accession>A0A074KU23</accession>
<reference evidence="1 2" key="1">
    <citation type="submission" date="2014-04" db="EMBL/GenBank/DDBJ databases">
        <title>Characterization and application of a salt tolerant electro-active bacterium.</title>
        <authorList>
            <person name="Yang L."/>
            <person name="Wei S."/>
            <person name="Tay Q.X.M."/>
        </authorList>
    </citation>
    <scope>NUCLEOTIDE SEQUENCE [LARGE SCALE GENOMIC DNA]</scope>
    <source>
        <strain evidence="1 2">LY1</strain>
    </source>
</reference>